<dbReference type="Proteomes" id="UP001056035">
    <property type="component" value="Chromosome"/>
</dbReference>
<dbReference type="Pfam" id="PF13376">
    <property type="entry name" value="OmdA"/>
    <property type="match status" value="1"/>
</dbReference>
<gene>
    <name evidence="1" type="ORF">NBH00_17905</name>
</gene>
<sequence>MPPLEFTTTLEPRGPAAAVLLDEAQVAEVGEGAKAFPVRATINGFTWAGRVARMRGENMLGLTKATRTAAGVEPGDEVTVRIELDTAPREVEVPSELATALDADPALRARFDALAFTHRKEFVRWVQEAKREETRATRIAKTVDMVREGQTRN</sequence>
<protein>
    <submittedName>
        <fullName evidence="1">YdeI/OmpD-associated family protein</fullName>
    </submittedName>
</protein>
<organism evidence="1 2">
    <name type="scientific">Paraconexibacter antarcticus</name>
    <dbReference type="NCBI Taxonomy" id="2949664"/>
    <lineage>
        <taxon>Bacteria</taxon>
        <taxon>Bacillati</taxon>
        <taxon>Actinomycetota</taxon>
        <taxon>Thermoleophilia</taxon>
        <taxon>Solirubrobacterales</taxon>
        <taxon>Paraconexibacteraceae</taxon>
        <taxon>Paraconexibacter</taxon>
    </lineage>
</organism>
<dbReference type="InterPro" id="IPR037079">
    <property type="entry name" value="AF2212/PG0164-like_sf"/>
</dbReference>
<dbReference type="Pfam" id="PF08922">
    <property type="entry name" value="DUF1905"/>
    <property type="match status" value="1"/>
</dbReference>
<proteinExistence type="predicted"/>
<dbReference type="InterPro" id="IPR015018">
    <property type="entry name" value="DUF1905"/>
</dbReference>
<keyword evidence="2" id="KW-1185">Reference proteome</keyword>
<accession>A0ABY5DQN8</accession>
<dbReference type="SUPFAM" id="SSF141694">
    <property type="entry name" value="AF2212/PG0164-like"/>
    <property type="match status" value="1"/>
</dbReference>
<evidence type="ECO:0000313" key="2">
    <source>
        <dbReference type="Proteomes" id="UP001056035"/>
    </source>
</evidence>
<name>A0ABY5DQN8_9ACTN</name>
<reference evidence="1 2" key="1">
    <citation type="submission" date="2022-06" db="EMBL/GenBank/DDBJ databases">
        <title>Paraconexibacter antarcticus.</title>
        <authorList>
            <person name="Kim C.S."/>
        </authorList>
    </citation>
    <scope>NUCLEOTIDE SEQUENCE [LARGE SCALE GENOMIC DNA]</scope>
    <source>
        <strain evidence="1 2">02-257</strain>
    </source>
</reference>
<evidence type="ECO:0000313" key="1">
    <source>
        <dbReference type="EMBL" id="UTI63226.1"/>
    </source>
</evidence>
<dbReference type="EMBL" id="CP098502">
    <property type="protein sequence ID" value="UTI63226.1"/>
    <property type="molecule type" value="Genomic_DNA"/>
</dbReference>
<dbReference type="Gene3D" id="2.40.30.100">
    <property type="entry name" value="AF2212/PG0164-like"/>
    <property type="match status" value="1"/>
</dbReference>
<dbReference type="RefSeq" id="WP_254569957.1">
    <property type="nucleotide sequence ID" value="NZ_CP098502.1"/>
</dbReference>